<dbReference type="AlphaFoldDB" id="A0A1I4FE76"/>
<sequence>MPEHRTIRSLGVETPGKPYFFSYEESPPSEGQVRLDALYSGFSAGTELTFLKNTNPYLRSRWDGERGVFADGEPSARFPVPFLGYMEVGRITDSRADGFGAGEVIASSYGHKSGHTADPFHELLFKLPEALCPILGIFVAQMGPIAANGILHADAETFGSNVRYLGESLARRPVVVFGAGTVGLLTALFAQSAGAEVILAEPSTWRREKAEGLGLTAMTETQAWQHAKARWHHGGQDRGADFAFQTRARSESLHDALRAVRPQGTVIDLAFYQGGADRTRLGEEFHHNGLTLRCAQIGRVPRGLAHRWDRRRLSSETLMLLERNGEAIRREMITHVIPVDEAPAFLPHLISERPEFLQIVFSFA</sequence>
<dbReference type="EMBL" id="FOSL01000041">
    <property type="protein sequence ID" value="SFL15126.1"/>
    <property type="molecule type" value="Genomic_DNA"/>
</dbReference>
<evidence type="ECO:0000256" key="1">
    <source>
        <dbReference type="ARBA" id="ARBA00001947"/>
    </source>
</evidence>
<keyword evidence="3" id="KW-0479">Metal-binding</keyword>
<dbReference type="RefSeq" id="WP_244621970.1">
    <property type="nucleotide sequence ID" value="NZ_BSPE01000012.1"/>
</dbReference>
<dbReference type="Proteomes" id="UP000323300">
    <property type="component" value="Unassembled WGS sequence"/>
</dbReference>
<dbReference type="InterPro" id="IPR013149">
    <property type="entry name" value="ADH-like_C"/>
</dbReference>
<protein>
    <submittedName>
        <fullName evidence="7">Zinc-binding dehydrogenase</fullName>
    </submittedName>
</protein>
<dbReference type="Gene3D" id="3.90.180.10">
    <property type="entry name" value="Medium-chain alcohol dehydrogenases, catalytic domain"/>
    <property type="match status" value="1"/>
</dbReference>
<evidence type="ECO:0000256" key="5">
    <source>
        <dbReference type="ARBA" id="ARBA00023002"/>
    </source>
</evidence>
<keyword evidence="8" id="KW-1185">Reference proteome</keyword>
<comment type="similarity">
    <text evidence="2">Belongs to the zinc-containing alcohol dehydrogenase family.</text>
</comment>
<dbReference type="PANTHER" id="PTHR43350:SF19">
    <property type="entry name" value="D-GULOSIDE 3-DEHYDROGENASE"/>
    <property type="match status" value="1"/>
</dbReference>
<dbReference type="Pfam" id="PF00107">
    <property type="entry name" value="ADH_zinc_N"/>
    <property type="match status" value="1"/>
</dbReference>
<gene>
    <name evidence="7" type="ORF">SAMN04488498_14110</name>
</gene>
<evidence type="ECO:0000256" key="2">
    <source>
        <dbReference type="ARBA" id="ARBA00008072"/>
    </source>
</evidence>
<dbReference type="SUPFAM" id="SSF51735">
    <property type="entry name" value="NAD(P)-binding Rossmann-fold domains"/>
    <property type="match status" value="1"/>
</dbReference>
<evidence type="ECO:0000259" key="6">
    <source>
        <dbReference type="Pfam" id="PF00107"/>
    </source>
</evidence>
<proteinExistence type="inferred from homology"/>
<name>A0A1I4FE76_9HYPH</name>
<dbReference type="GO" id="GO:0046872">
    <property type="term" value="F:metal ion binding"/>
    <property type="evidence" value="ECO:0007669"/>
    <property type="project" value="UniProtKB-KW"/>
</dbReference>
<dbReference type="Gene3D" id="3.40.50.720">
    <property type="entry name" value="NAD(P)-binding Rossmann-like Domain"/>
    <property type="match status" value="1"/>
</dbReference>
<comment type="cofactor">
    <cofactor evidence="1">
        <name>Zn(2+)</name>
        <dbReference type="ChEBI" id="CHEBI:29105"/>
    </cofactor>
</comment>
<dbReference type="CDD" id="cd08255">
    <property type="entry name" value="2-desacetyl-2-hydroxyethyl_bacteriochlorophyllide_like"/>
    <property type="match status" value="1"/>
</dbReference>
<evidence type="ECO:0000256" key="4">
    <source>
        <dbReference type="ARBA" id="ARBA00022833"/>
    </source>
</evidence>
<feature type="domain" description="Alcohol dehydrogenase-like C-terminal" evidence="6">
    <location>
        <begin position="182"/>
        <end position="277"/>
    </location>
</feature>
<dbReference type="PANTHER" id="PTHR43350">
    <property type="entry name" value="NAD-DEPENDENT ALCOHOL DEHYDROGENASE"/>
    <property type="match status" value="1"/>
</dbReference>
<keyword evidence="5" id="KW-0560">Oxidoreductase</keyword>
<dbReference type="GO" id="GO:0016491">
    <property type="term" value="F:oxidoreductase activity"/>
    <property type="evidence" value="ECO:0007669"/>
    <property type="project" value="UniProtKB-KW"/>
</dbReference>
<evidence type="ECO:0000313" key="7">
    <source>
        <dbReference type="EMBL" id="SFL15126.1"/>
    </source>
</evidence>
<dbReference type="InterPro" id="IPR036291">
    <property type="entry name" value="NAD(P)-bd_dom_sf"/>
</dbReference>
<evidence type="ECO:0000256" key="3">
    <source>
        <dbReference type="ARBA" id="ARBA00022723"/>
    </source>
</evidence>
<evidence type="ECO:0000313" key="8">
    <source>
        <dbReference type="Proteomes" id="UP000323300"/>
    </source>
</evidence>
<reference evidence="7 8" key="1">
    <citation type="submission" date="2016-10" db="EMBL/GenBank/DDBJ databases">
        <authorList>
            <person name="Varghese N."/>
            <person name="Submissions S."/>
        </authorList>
    </citation>
    <scope>NUCLEOTIDE SEQUENCE [LARGE SCALE GENOMIC DNA]</scope>
    <source>
        <strain evidence="7 8">DSM 21822</strain>
    </source>
</reference>
<organism evidence="7 8">
    <name type="scientific">Neomesorhizobium albiziae</name>
    <dbReference type="NCBI Taxonomy" id="335020"/>
    <lineage>
        <taxon>Bacteria</taxon>
        <taxon>Pseudomonadati</taxon>
        <taxon>Pseudomonadota</taxon>
        <taxon>Alphaproteobacteria</taxon>
        <taxon>Hyphomicrobiales</taxon>
        <taxon>Phyllobacteriaceae</taxon>
        <taxon>Neomesorhizobium</taxon>
    </lineage>
</organism>
<keyword evidence="4" id="KW-0862">Zinc</keyword>
<accession>A0A1I4FE76</accession>